<keyword evidence="1" id="KW-0812">Transmembrane</keyword>
<accession>A0A9N8EQF4</accession>
<evidence type="ECO:0000313" key="2">
    <source>
        <dbReference type="EMBL" id="CAB9522800.1"/>
    </source>
</evidence>
<dbReference type="AlphaFoldDB" id="A0A9N8EQF4"/>
<evidence type="ECO:0000256" key="1">
    <source>
        <dbReference type="SAM" id="Phobius"/>
    </source>
</evidence>
<keyword evidence="1" id="KW-1133">Transmembrane helix</keyword>
<name>A0A9N8EQF4_9STRA</name>
<sequence length="356" mass="40556">MTTMTMERSSLSSSDRLYSLRDLLTGVVAGFSFLFIVAYVDETFLRPAHADLQDVVVGHRWLQQQQAEEALDFRVIATRTGTDKVWGVNAWDKCKHAPETCGNKPQVENPKCRVLQGHFYHTIYNKWLAEYSSKDAEPFQFLEIGFFNGRGFDAYREFLPNAETHSIEIACLPVGPQNEGKWPFGNFAAANPRYQEYLDTNQLHCGDGSKFDYLQEVWTTQMRRPDAPPLKVVVEDASHLAKHMAQSLFFWFPRIAPGGILVVEDVQPINEANLFRTNTLPQVLKDLHYCGGPADKHMKDKACFPTIWPLLHSVHCEMHICVLERNQHPAMEYSKEESVNPPHALQAGKCLFHSSD</sequence>
<keyword evidence="3" id="KW-1185">Reference proteome</keyword>
<dbReference type="Proteomes" id="UP001153069">
    <property type="component" value="Unassembled WGS sequence"/>
</dbReference>
<gene>
    <name evidence="2" type="ORF">SEMRO_1342_G264550.1</name>
</gene>
<reference evidence="2" key="1">
    <citation type="submission" date="2020-06" db="EMBL/GenBank/DDBJ databases">
        <authorList>
            <consortium name="Plant Systems Biology data submission"/>
        </authorList>
    </citation>
    <scope>NUCLEOTIDE SEQUENCE</scope>
    <source>
        <strain evidence="2">D6</strain>
    </source>
</reference>
<protein>
    <submittedName>
        <fullName evidence="2">Inherit from bactNOG: O-methyltransferase</fullName>
    </submittedName>
</protein>
<keyword evidence="1" id="KW-0472">Membrane</keyword>
<evidence type="ECO:0000313" key="3">
    <source>
        <dbReference type="Proteomes" id="UP001153069"/>
    </source>
</evidence>
<feature type="transmembrane region" description="Helical" evidence="1">
    <location>
        <begin position="20"/>
        <end position="40"/>
    </location>
</feature>
<dbReference type="InterPro" id="IPR029063">
    <property type="entry name" value="SAM-dependent_MTases_sf"/>
</dbReference>
<comment type="caution">
    <text evidence="2">The sequence shown here is derived from an EMBL/GenBank/DDBJ whole genome shotgun (WGS) entry which is preliminary data.</text>
</comment>
<dbReference type="SUPFAM" id="SSF53335">
    <property type="entry name" value="S-adenosyl-L-methionine-dependent methyltransferases"/>
    <property type="match status" value="1"/>
</dbReference>
<dbReference type="OrthoDB" id="40647at2759"/>
<dbReference type="Gene3D" id="3.40.50.150">
    <property type="entry name" value="Vaccinia Virus protein VP39"/>
    <property type="match status" value="1"/>
</dbReference>
<dbReference type="EMBL" id="CAICTM010001340">
    <property type="protein sequence ID" value="CAB9522800.1"/>
    <property type="molecule type" value="Genomic_DNA"/>
</dbReference>
<proteinExistence type="predicted"/>
<organism evidence="2 3">
    <name type="scientific">Seminavis robusta</name>
    <dbReference type="NCBI Taxonomy" id="568900"/>
    <lineage>
        <taxon>Eukaryota</taxon>
        <taxon>Sar</taxon>
        <taxon>Stramenopiles</taxon>
        <taxon>Ochrophyta</taxon>
        <taxon>Bacillariophyta</taxon>
        <taxon>Bacillariophyceae</taxon>
        <taxon>Bacillariophycidae</taxon>
        <taxon>Naviculales</taxon>
        <taxon>Naviculaceae</taxon>
        <taxon>Seminavis</taxon>
    </lineage>
</organism>